<evidence type="ECO:0000256" key="3">
    <source>
        <dbReference type="ARBA" id="ARBA00022448"/>
    </source>
</evidence>
<feature type="transmembrane region" description="Helical" evidence="8">
    <location>
        <begin position="45"/>
        <end position="64"/>
    </location>
</feature>
<feature type="transmembrane region" description="Helical" evidence="8">
    <location>
        <begin position="224"/>
        <end position="249"/>
    </location>
</feature>
<name>A0ABW3ZR76_9BACI</name>
<accession>A0ABW3ZR76</accession>
<evidence type="ECO:0000256" key="2">
    <source>
        <dbReference type="ARBA" id="ARBA00007998"/>
    </source>
</evidence>
<reference evidence="10" key="1">
    <citation type="journal article" date="2019" name="Int. J. Syst. Evol. Microbiol.">
        <title>The Global Catalogue of Microorganisms (GCM) 10K type strain sequencing project: providing services to taxonomists for standard genome sequencing and annotation.</title>
        <authorList>
            <consortium name="The Broad Institute Genomics Platform"/>
            <consortium name="The Broad Institute Genome Sequencing Center for Infectious Disease"/>
            <person name="Wu L."/>
            <person name="Ma J."/>
        </authorList>
    </citation>
    <scope>NUCLEOTIDE SEQUENCE [LARGE SCALE GENOMIC DNA]</scope>
    <source>
        <strain evidence="10">CCUG 54822</strain>
    </source>
</reference>
<feature type="transmembrane region" description="Helical" evidence="8">
    <location>
        <begin position="125"/>
        <end position="146"/>
    </location>
</feature>
<evidence type="ECO:0000313" key="10">
    <source>
        <dbReference type="Proteomes" id="UP001597178"/>
    </source>
</evidence>
<evidence type="ECO:0000256" key="1">
    <source>
        <dbReference type="ARBA" id="ARBA00004141"/>
    </source>
</evidence>
<comment type="subcellular location">
    <subcellularLocation>
        <location evidence="1">Membrane</location>
        <topology evidence="1">Multi-pass membrane protein</topology>
    </subcellularLocation>
</comment>
<dbReference type="NCBIfam" id="TIGR00912">
    <property type="entry name" value="2A0309"/>
    <property type="match status" value="1"/>
</dbReference>
<keyword evidence="5 8" id="KW-0812">Transmembrane</keyword>
<keyword evidence="4" id="KW-0309">Germination</keyword>
<comment type="similarity">
    <text evidence="2">Belongs to the amino acid-polyamine-organocation (APC) superfamily. Spore germination protein (SGP) (TC 2.A.3.9) family.</text>
</comment>
<evidence type="ECO:0000313" key="9">
    <source>
        <dbReference type="EMBL" id="MFD1360881.1"/>
    </source>
</evidence>
<evidence type="ECO:0000256" key="4">
    <source>
        <dbReference type="ARBA" id="ARBA00022544"/>
    </source>
</evidence>
<sequence>MERFEYADNFIGEREILVSVPSMVIGVGMLSLPRQIASPTVAADGLIAIVTGGVLVILLTWLIAKLASVFPQQNFIDYASLLTSRPLAIVFTSLLAVQGLLLAAFETRVIADVAKQYLFDQTPNGVIGLSFLLVVIYAVSGTRAGLFRLNMMFLPIILFISVLVMLFTTGMFEGGNLLPVLKTDISGHWDALKQSIYSYIGVGTLLFYTALVKKPDNVPKKACLGMLIVIMLYAFVYVVCIAVFGNLVAGNLLYPTIELAKDVQIPGGFFERFESLFFVIWIMAIFNTTAMAFDVSVFALNAIFRKDRKMQLIFLLAPLVYIIGMTPNDTAEVSAFGMYVGYYGTFVTAGITVLLLITAKWRGVTKL</sequence>
<protein>
    <submittedName>
        <fullName evidence="9">Endospore germination permease</fullName>
    </submittedName>
</protein>
<feature type="transmembrane region" description="Helical" evidence="8">
    <location>
        <begin position="312"/>
        <end position="328"/>
    </location>
</feature>
<proteinExistence type="inferred from homology"/>
<gene>
    <name evidence="9" type="ORF">ACFQ4A_04205</name>
</gene>
<dbReference type="Gene3D" id="1.20.1740.10">
    <property type="entry name" value="Amino acid/polyamine transporter I"/>
    <property type="match status" value="1"/>
</dbReference>
<feature type="transmembrane region" description="Helical" evidence="8">
    <location>
        <begin position="85"/>
        <end position="105"/>
    </location>
</feature>
<dbReference type="PANTHER" id="PTHR34975:SF2">
    <property type="entry name" value="SPORE GERMINATION PROTEIN A2"/>
    <property type="match status" value="1"/>
</dbReference>
<feature type="transmembrane region" description="Helical" evidence="8">
    <location>
        <begin position="276"/>
        <end position="300"/>
    </location>
</feature>
<feature type="transmembrane region" description="Helical" evidence="8">
    <location>
        <begin position="196"/>
        <end position="212"/>
    </location>
</feature>
<dbReference type="RefSeq" id="WP_382397888.1">
    <property type="nucleotide sequence ID" value="NZ_JBHTNH010000003.1"/>
</dbReference>
<dbReference type="Pfam" id="PF03845">
    <property type="entry name" value="Spore_permease"/>
    <property type="match status" value="1"/>
</dbReference>
<dbReference type="EMBL" id="JBHTNH010000003">
    <property type="protein sequence ID" value="MFD1360881.1"/>
    <property type="molecule type" value="Genomic_DNA"/>
</dbReference>
<evidence type="ECO:0000256" key="7">
    <source>
        <dbReference type="ARBA" id="ARBA00023136"/>
    </source>
</evidence>
<organism evidence="9 10">
    <name type="scientific">Lentibacillus salinarum</name>
    <dbReference type="NCBI Taxonomy" id="446820"/>
    <lineage>
        <taxon>Bacteria</taxon>
        <taxon>Bacillati</taxon>
        <taxon>Bacillota</taxon>
        <taxon>Bacilli</taxon>
        <taxon>Bacillales</taxon>
        <taxon>Bacillaceae</taxon>
        <taxon>Lentibacillus</taxon>
    </lineage>
</organism>
<keyword evidence="7 8" id="KW-0472">Membrane</keyword>
<comment type="caution">
    <text evidence="9">The sequence shown here is derived from an EMBL/GenBank/DDBJ whole genome shotgun (WGS) entry which is preliminary data.</text>
</comment>
<dbReference type="PANTHER" id="PTHR34975">
    <property type="entry name" value="SPORE GERMINATION PROTEIN A2"/>
    <property type="match status" value="1"/>
</dbReference>
<evidence type="ECO:0000256" key="6">
    <source>
        <dbReference type="ARBA" id="ARBA00022989"/>
    </source>
</evidence>
<dbReference type="Proteomes" id="UP001597178">
    <property type="component" value="Unassembled WGS sequence"/>
</dbReference>
<evidence type="ECO:0000256" key="5">
    <source>
        <dbReference type="ARBA" id="ARBA00022692"/>
    </source>
</evidence>
<keyword evidence="3" id="KW-0813">Transport</keyword>
<feature type="transmembrane region" description="Helical" evidence="8">
    <location>
        <begin position="153"/>
        <end position="172"/>
    </location>
</feature>
<keyword evidence="10" id="KW-1185">Reference proteome</keyword>
<dbReference type="InterPro" id="IPR004761">
    <property type="entry name" value="Spore_GerAB"/>
</dbReference>
<feature type="transmembrane region" description="Helical" evidence="8">
    <location>
        <begin position="16"/>
        <end position="33"/>
    </location>
</feature>
<keyword evidence="6 8" id="KW-1133">Transmembrane helix</keyword>
<feature type="transmembrane region" description="Helical" evidence="8">
    <location>
        <begin position="340"/>
        <end position="359"/>
    </location>
</feature>
<evidence type="ECO:0000256" key="8">
    <source>
        <dbReference type="SAM" id="Phobius"/>
    </source>
</evidence>